<dbReference type="InterPro" id="IPR036865">
    <property type="entry name" value="CRAL-TRIO_dom_sf"/>
</dbReference>
<dbReference type="AlphaFoldDB" id="A0A1D2MHK1"/>
<dbReference type="Pfam" id="PF00650">
    <property type="entry name" value="CRAL_TRIO"/>
    <property type="match status" value="1"/>
</dbReference>
<dbReference type="SMART" id="SM01100">
    <property type="entry name" value="CRAL_TRIO_N"/>
    <property type="match status" value="1"/>
</dbReference>
<comment type="caution">
    <text evidence="2">The sequence shown here is derived from an EMBL/GenBank/DDBJ whole genome shotgun (WGS) entry which is preliminary data.</text>
</comment>
<dbReference type="PRINTS" id="PR00180">
    <property type="entry name" value="CRETINALDHBP"/>
</dbReference>
<evidence type="ECO:0000313" key="2">
    <source>
        <dbReference type="EMBL" id="ODM92456.1"/>
    </source>
</evidence>
<dbReference type="CDD" id="cd00170">
    <property type="entry name" value="SEC14"/>
    <property type="match status" value="1"/>
</dbReference>
<sequence length="232" mass="26832">ADNEDIVKSGIDINDAFLLGFLIGRKYNLTTAYETIQKYVDVRKRKYVHIFSTFLPESFLYLYDQPKFMAVLKHREKNTGCIVGIIRPSRDQKAMRRPFEDVLGVCALASDQLLYMEDAIENGGIMVISGEGCEFSHIKEVTPARLKTAIDIFYQAYPISVKQIHIVQCSLIFNTVIVIHRTLETFHEIFDPSVLPSWLGGNRLEEQDWEVLDNYFERVFLDKADYYDKLAQ</sequence>
<dbReference type="PANTHER" id="PTHR10174">
    <property type="entry name" value="ALPHA-TOCOPHEROL TRANSFER PROTEIN-RELATED"/>
    <property type="match status" value="1"/>
</dbReference>
<dbReference type="GO" id="GO:0016020">
    <property type="term" value="C:membrane"/>
    <property type="evidence" value="ECO:0007669"/>
    <property type="project" value="TreeGrafter"/>
</dbReference>
<dbReference type="InterPro" id="IPR001251">
    <property type="entry name" value="CRAL-TRIO_dom"/>
</dbReference>
<dbReference type="SUPFAM" id="SSF46938">
    <property type="entry name" value="CRAL/TRIO N-terminal domain"/>
    <property type="match status" value="1"/>
</dbReference>
<keyword evidence="3" id="KW-1185">Reference proteome</keyword>
<dbReference type="GO" id="GO:1902936">
    <property type="term" value="F:phosphatidylinositol bisphosphate binding"/>
    <property type="evidence" value="ECO:0007669"/>
    <property type="project" value="TreeGrafter"/>
</dbReference>
<protein>
    <submittedName>
        <fullName evidence="2">Alpha-tocopherol transfer protein-like</fullName>
    </submittedName>
</protein>
<organism evidence="2 3">
    <name type="scientific">Orchesella cincta</name>
    <name type="common">Springtail</name>
    <name type="synonym">Podura cincta</name>
    <dbReference type="NCBI Taxonomy" id="48709"/>
    <lineage>
        <taxon>Eukaryota</taxon>
        <taxon>Metazoa</taxon>
        <taxon>Ecdysozoa</taxon>
        <taxon>Arthropoda</taxon>
        <taxon>Hexapoda</taxon>
        <taxon>Collembola</taxon>
        <taxon>Entomobryomorpha</taxon>
        <taxon>Entomobryoidea</taxon>
        <taxon>Orchesellidae</taxon>
        <taxon>Orchesellinae</taxon>
        <taxon>Orchesella</taxon>
    </lineage>
</organism>
<evidence type="ECO:0000259" key="1">
    <source>
        <dbReference type="SMART" id="SM01100"/>
    </source>
</evidence>
<evidence type="ECO:0000313" key="3">
    <source>
        <dbReference type="Proteomes" id="UP000094527"/>
    </source>
</evidence>
<dbReference type="OrthoDB" id="6682367at2759"/>
<dbReference type="Gene3D" id="3.40.525.10">
    <property type="entry name" value="CRAL-TRIO lipid binding domain"/>
    <property type="match status" value="1"/>
</dbReference>
<name>A0A1D2MHK1_ORCCI</name>
<accession>A0A1D2MHK1</accession>
<dbReference type="InterPro" id="IPR036273">
    <property type="entry name" value="CRAL/TRIO_N_dom_sf"/>
</dbReference>
<dbReference type="SUPFAM" id="SSF52087">
    <property type="entry name" value="CRAL/TRIO domain"/>
    <property type="match status" value="1"/>
</dbReference>
<dbReference type="Proteomes" id="UP000094527">
    <property type="component" value="Unassembled WGS sequence"/>
</dbReference>
<dbReference type="STRING" id="48709.A0A1D2MHK1"/>
<dbReference type="Gene3D" id="1.10.8.20">
    <property type="entry name" value="N-terminal domain of phosphatidylinositol transfer protein sec14p"/>
    <property type="match status" value="1"/>
</dbReference>
<dbReference type="EMBL" id="LJIJ01001222">
    <property type="protein sequence ID" value="ODM92456.1"/>
    <property type="molecule type" value="Genomic_DNA"/>
</dbReference>
<reference evidence="2 3" key="1">
    <citation type="journal article" date="2016" name="Genome Biol. Evol.">
        <title>Gene Family Evolution Reflects Adaptation to Soil Environmental Stressors in the Genome of the Collembolan Orchesella cincta.</title>
        <authorList>
            <person name="Faddeeva-Vakhrusheva A."/>
            <person name="Derks M.F."/>
            <person name="Anvar S.Y."/>
            <person name="Agamennone V."/>
            <person name="Suring W."/>
            <person name="Smit S."/>
            <person name="van Straalen N.M."/>
            <person name="Roelofs D."/>
        </authorList>
    </citation>
    <scope>NUCLEOTIDE SEQUENCE [LARGE SCALE GENOMIC DNA]</scope>
    <source>
        <tissue evidence="2">Mixed pool</tissue>
    </source>
</reference>
<feature type="domain" description="CRAL/TRIO N-terminal" evidence="1">
    <location>
        <begin position="14"/>
        <end position="39"/>
    </location>
</feature>
<feature type="non-terminal residue" evidence="2">
    <location>
        <position position="1"/>
    </location>
</feature>
<gene>
    <name evidence="2" type="ORF">Ocin01_14218</name>
</gene>
<dbReference type="InterPro" id="IPR011074">
    <property type="entry name" value="CRAL/TRIO_N_dom"/>
</dbReference>
<proteinExistence type="predicted"/>
<dbReference type="PANTHER" id="PTHR10174:SF208">
    <property type="entry name" value="CRAL-TRIO DOMAIN-CONTAINING PROTEIN DDB_G0278031"/>
    <property type="match status" value="1"/>
</dbReference>
<dbReference type="Gene3D" id="1.20.5.1200">
    <property type="entry name" value="Alpha-tocopherol transfer"/>
    <property type="match status" value="1"/>
</dbReference>